<feature type="compositionally biased region" description="Basic and acidic residues" evidence="3">
    <location>
        <begin position="296"/>
        <end position="305"/>
    </location>
</feature>
<gene>
    <name evidence="4" type="ORF">VTJ49DRAFT_1082</name>
</gene>
<dbReference type="SMART" id="SM00784">
    <property type="entry name" value="SPT2"/>
    <property type="match status" value="1"/>
</dbReference>
<evidence type="ECO:0000256" key="3">
    <source>
        <dbReference type="SAM" id="MobiDB-lite"/>
    </source>
</evidence>
<evidence type="ECO:0000313" key="5">
    <source>
        <dbReference type="Proteomes" id="UP001583172"/>
    </source>
</evidence>
<keyword evidence="2" id="KW-0175">Coiled coil</keyword>
<proteinExistence type="inferred from homology"/>
<sequence length="411" mass="44133">MAILDLLASITGEKPSPSPTAPASRPTPSLGKRKAEDDLRPAASKAPRGGEGVTKASPSSNGNSLKPAPRPTDRPADRPSGNVTKPSSTAASNVNDKKPPVSKPVLDKRKPDEKPAPTVVRSRPTGTTASSGDKTSLAKPNPSRPSPTESGPPKKRSFAEIMARAKANSERREALVKIQHKTVEKTLTPKERKELALEEAKKAKLEAKKNAATARVGGTSSSIRDAAKARDGAKPLTARAGGASGSSTAKKGPEPPAEPKKLKKAALATTGYTGTARPRATPPSASKPGAPSRSGGDARARERPPRYGGPLSRRPKRYEEEEDDDLDDFIVDDEEEEEAGYGVAKRYEYYSDEDDSDMEAGISDIEEEETRAERQARLEDMEQEALERRLKAEKEERKRRLLEAARARSGR</sequence>
<feature type="compositionally biased region" description="Basic and acidic residues" evidence="3">
    <location>
        <begin position="251"/>
        <end position="260"/>
    </location>
</feature>
<dbReference type="EMBL" id="JAZGSY010000138">
    <property type="protein sequence ID" value="KAL1839851.1"/>
    <property type="molecule type" value="Genomic_DNA"/>
</dbReference>
<accession>A0ABR3VFF4</accession>
<feature type="compositionally biased region" description="Acidic residues" evidence="3">
    <location>
        <begin position="320"/>
        <end position="339"/>
    </location>
</feature>
<feature type="compositionally biased region" description="Low complexity" evidence="3">
    <location>
        <begin position="237"/>
        <end position="250"/>
    </location>
</feature>
<protein>
    <recommendedName>
        <fullName evidence="6">SPT2 chromatin protein</fullName>
    </recommendedName>
</protein>
<evidence type="ECO:0000256" key="1">
    <source>
        <dbReference type="ARBA" id="ARBA00006461"/>
    </source>
</evidence>
<reference evidence="4 5" key="1">
    <citation type="journal article" date="2024" name="Commun. Biol.">
        <title>Comparative genomic analysis of thermophilic fungi reveals convergent evolutionary adaptations and gene losses.</title>
        <authorList>
            <person name="Steindorff A.S."/>
            <person name="Aguilar-Pontes M.V."/>
            <person name="Robinson A.J."/>
            <person name="Andreopoulos B."/>
            <person name="LaButti K."/>
            <person name="Kuo A."/>
            <person name="Mondo S."/>
            <person name="Riley R."/>
            <person name="Otillar R."/>
            <person name="Haridas S."/>
            <person name="Lipzen A."/>
            <person name="Grimwood J."/>
            <person name="Schmutz J."/>
            <person name="Clum A."/>
            <person name="Reid I.D."/>
            <person name="Moisan M.C."/>
            <person name="Butler G."/>
            <person name="Nguyen T.T.M."/>
            <person name="Dewar K."/>
            <person name="Conant G."/>
            <person name="Drula E."/>
            <person name="Henrissat B."/>
            <person name="Hansel C."/>
            <person name="Singer S."/>
            <person name="Hutchinson M.I."/>
            <person name="de Vries R.P."/>
            <person name="Natvig D.O."/>
            <person name="Powell A.J."/>
            <person name="Tsang A."/>
            <person name="Grigoriev I.V."/>
        </authorList>
    </citation>
    <scope>NUCLEOTIDE SEQUENCE [LARGE SCALE GENOMIC DNA]</scope>
    <source>
        <strain evidence="4 5">CBS 620.91</strain>
    </source>
</reference>
<organism evidence="4 5">
    <name type="scientific">Humicola insolens</name>
    <name type="common">Soft-rot fungus</name>
    <dbReference type="NCBI Taxonomy" id="85995"/>
    <lineage>
        <taxon>Eukaryota</taxon>
        <taxon>Fungi</taxon>
        <taxon>Dikarya</taxon>
        <taxon>Ascomycota</taxon>
        <taxon>Pezizomycotina</taxon>
        <taxon>Sordariomycetes</taxon>
        <taxon>Sordariomycetidae</taxon>
        <taxon>Sordariales</taxon>
        <taxon>Chaetomiaceae</taxon>
        <taxon>Mycothermus</taxon>
    </lineage>
</organism>
<feature type="compositionally biased region" description="Basic and acidic residues" evidence="3">
    <location>
        <begin position="95"/>
        <end position="115"/>
    </location>
</feature>
<feature type="compositionally biased region" description="Low complexity" evidence="3">
    <location>
        <begin position="265"/>
        <end position="276"/>
    </location>
</feature>
<evidence type="ECO:0000313" key="4">
    <source>
        <dbReference type="EMBL" id="KAL1839851.1"/>
    </source>
</evidence>
<keyword evidence="5" id="KW-1185">Reference proteome</keyword>
<evidence type="ECO:0008006" key="6">
    <source>
        <dbReference type="Google" id="ProtNLM"/>
    </source>
</evidence>
<comment type="caution">
    <text evidence="4">The sequence shown here is derived from an EMBL/GenBank/DDBJ whole genome shotgun (WGS) entry which is preliminary data.</text>
</comment>
<dbReference type="Proteomes" id="UP001583172">
    <property type="component" value="Unassembled WGS sequence"/>
</dbReference>
<comment type="similarity">
    <text evidence="1">Belongs to the SPT2 family.</text>
</comment>
<dbReference type="InterPro" id="IPR013256">
    <property type="entry name" value="Chromatin_SPT2"/>
</dbReference>
<feature type="region of interest" description="Disordered" evidence="3">
    <location>
        <begin position="204"/>
        <end position="358"/>
    </location>
</feature>
<feature type="region of interest" description="Disordered" evidence="3">
    <location>
        <begin position="390"/>
        <end position="411"/>
    </location>
</feature>
<feature type="region of interest" description="Disordered" evidence="3">
    <location>
        <begin position="1"/>
        <end position="174"/>
    </location>
</feature>
<dbReference type="Pfam" id="PF08243">
    <property type="entry name" value="SPT2"/>
    <property type="match status" value="1"/>
</dbReference>
<evidence type="ECO:0000256" key="2">
    <source>
        <dbReference type="ARBA" id="ARBA00023054"/>
    </source>
</evidence>
<feature type="compositionally biased region" description="Polar residues" evidence="3">
    <location>
        <begin position="124"/>
        <end position="134"/>
    </location>
</feature>
<feature type="compositionally biased region" description="Polar residues" evidence="3">
    <location>
        <begin position="81"/>
        <end position="94"/>
    </location>
</feature>
<name>A0ABR3VFF4_HUMIN</name>